<dbReference type="RefSeq" id="WP_281840904.1">
    <property type="nucleotide sequence ID" value="NZ_BROH01000001.1"/>
</dbReference>
<keyword evidence="2" id="KW-1185">Reference proteome</keyword>
<evidence type="ECO:0000313" key="1">
    <source>
        <dbReference type="EMBL" id="GKY86964.1"/>
    </source>
</evidence>
<name>A0ABQ5LPW8_9RHOB</name>
<sequence length="152" mass="16303">MEPGERAALKLLSGLLAEAHQPWWLIGPAAVALLGGEAGSYTRFEVIVSPGDARRLAEARGLDLARGPATALQRARKSLSLPLGGIEARLMVWAEQHLGGRWVPMQPKTRVAIDLGDGRQVFTPDRAELISLLKRTGRARDLARAASLEGAP</sequence>
<dbReference type="Proteomes" id="UP001144205">
    <property type="component" value="Unassembled WGS sequence"/>
</dbReference>
<gene>
    <name evidence="1" type="ORF">STA1M1_08330</name>
</gene>
<proteinExistence type="predicted"/>
<organism evidence="1 2">
    <name type="scientific">Sinisalibacter aestuarii</name>
    <dbReference type="NCBI Taxonomy" id="2949426"/>
    <lineage>
        <taxon>Bacteria</taxon>
        <taxon>Pseudomonadati</taxon>
        <taxon>Pseudomonadota</taxon>
        <taxon>Alphaproteobacteria</taxon>
        <taxon>Rhodobacterales</taxon>
        <taxon>Roseobacteraceae</taxon>
        <taxon>Sinisalibacter</taxon>
    </lineage>
</organism>
<accession>A0ABQ5LPW8</accession>
<reference evidence="1" key="1">
    <citation type="journal article" date="2023" name="Int. J. Syst. Evol. Microbiol.">
        <title>Sinisalibacter aestuarii sp. nov., isolated from estuarine sediment of the Arakawa River.</title>
        <authorList>
            <person name="Arafat S.T."/>
            <person name="Hirano S."/>
            <person name="Sato A."/>
            <person name="Takeuchi K."/>
            <person name="Yasuda T."/>
            <person name="Terahara T."/>
            <person name="Hamada M."/>
            <person name="Kobayashi T."/>
        </authorList>
    </citation>
    <scope>NUCLEOTIDE SEQUENCE</scope>
    <source>
        <strain evidence="1">B-399</strain>
    </source>
</reference>
<evidence type="ECO:0000313" key="2">
    <source>
        <dbReference type="Proteomes" id="UP001144205"/>
    </source>
</evidence>
<dbReference type="Gene3D" id="3.30.460.40">
    <property type="match status" value="1"/>
</dbReference>
<comment type="caution">
    <text evidence="1">The sequence shown here is derived from an EMBL/GenBank/DDBJ whole genome shotgun (WGS) entry which is preliminary data.</text>
</comment>
<dbReference type="EMBL" id="BROH01000001">
    <property type="protein sequence ID" value="GKY86964.1"/>
    <property type="molecule type" value="Genomic_DNA"/>
</dbReference>
<protein>
    <submittedName>
        <fullName evidence="1">Uncharacterized protein</fullName>
    </submittedName>
</protein>